<evidence type="ECO:0000256" key="2">
    <source>
        <dbReference type="ARBA" id="ARBA00008657"/>
    </source>
</evidence>
<dbReference type="Pfam" id="PF04381">
    <property type="entry name" value="RdgC"/>
    <property type="match status" value="1"/>
</dbReference>
<dbReference type="STRING" id="582744.Msip34_2737"/>
<evidence type="ECO:0000256" key="1">
    <source>
        <dbReference type="ARBA" id="ARBA00004453"/>
    </source>
</evidence>
<dbReference type="GO" id="GO:0005737">
    <property type="term" value="C:cytoplasm"/>
    <property type="evidence" value="ECO:0007669"/>
    <property type="project" value="UniProtKB-UniRule"/>
</dbReference>
<organism evidence="7 8">
    <name type="scientific">Methylovorus glucosotrophus (strain SIP3-4)</name>
    <dbReference type="NCBI Taxonomy" id="582744"/>
    <lineage>
        <taxon>Bacteria</taxon>
        <taxon>Pseudomonadati</taxon>
        <taxon>Pseudomonadota</taxon>
        <taxon>Betaproteobacteria</taxon>
        <taxon>Nitrosomonadales</taxon>
        <taxon>Methylophilaceae</taxon>
        <taxon>Methylovorus</taxon>
    </lineage>
</organism>
<keyword evidence="7" id="KW-0378">Hydrolase</keyword>
<evidence type="ECO:0000256" key="5">
    <source>
        <dbReference type="ARBA" id="ARBA00023172"/>
    </source>
</evidence>
<reference evidence="7 8" key="2">
    <citation type="journal article" date="2011" name="J. Bacteriol.">
        <title>Genomes of three methylotrophs from a single niche uncover genetic and metabolic divergence of Methylophilaceae.</title>
        <authorList>
            <person name="Lapidus A."/>
            <person name="Clum A."/>
            <person name="Labutti K."/>
            <person name="Kaluzhnaya M.G."/>
            <person name="Lim S."/>
            <person name="Beck D.A."/>
            <person name="Glavina Del Rio T."/>
            <person name="Nolan M."/>
            <person name="Mavromatis K."/>
            <person name="Huntemann M."/>
            <person name="Lucas S."/>
            <person name="Lidstrom M.E."/>
            <person name="Ivanova N."/>
            <person name="Chistoserdova L."/>
        </authorList>
    </citation>
    <scope>NUCLEOTIDE SEQUENCE [LARGE SCALE GENOMIC DNA]</scope>
    <source>
        <strain evidence="7 8">SIP3-4</strain>
    </source>
</reference>
<dbReference type="GO" id="GO:0006310">
    <property type="term" value="P:DNA recombination"/>
    <property type="evidence" value="ECO:0007669"/>
    <property type="project" value="UniProtKB-UniRule"/>
</dbReference>
<keyword evidence="4 6" id="KW-0963">Cytoplasm</keyword>
<dbReference type="PANTHER" id="PTHR38103:SF1">
    <property type="entry name" value="RECOMBINATION-ASSOCIATED PROTEIN RDGC"/>
    <property type="match status" value="1"/>
</dbReference>
<keyword evidence="7" id="KW-0269">Exonuclease</keyword>
<gene>
    <name evidence="6" type="primary">rdgC</name>
    <name evidence="7" type="ordered locus">Msip34_2737</name>
</gene>
<dbReference type="eggNOG" id="COG2974">
    <property type="taxonomic scope" value="Bacteria"/>
</dbReference>
<dbReference type="GO" id="GO:0000018">
    <property type="term" value="P:regulation of DNA recombination"/>
    <property type="evidence" value="ECO:0007669"/>
    <property type="project" value="TreeGrafter"/>
</dbReference>
<dbReference type="InterPro" id="IPR007476">
    <property type="entry name" value="RdgC"/>
</dbReference>
<sequence length="306" mass="34059">MWFKNLQIYRISQWNTPVEALEDQLARHALPDTPTSEMQQAGWIAPAGPGKPFVHVQAQQVLIALCVEKKILPTSVINQYAKARALELEEQQGYKPGRKQMKELKEAIADELRPRAFSLRRTIYAWLDLANGWFVVDAASAALADTLLEQLHKSVDGFSLRLIKTNLSPTSAMTGWLAGSEAPHGFSVDRDCELRALGDDKATVRYVRHDLEAEEIRKHIQGGKQVTRLAMTWRDRIAFVLNDVLQIKRLEVLDVLKEAAADVAAEEMFDSDFVMMSGELSQLLPELLAALGGEVDTASKPQTAAA</sequence>
<dbReference type="HOGENOM" id="CLU_052038_1_1_4"/>
<comment type="similarity">
    <text evidence="2 6">Belongs to the RdgC family.</text>
</comment>
<keyword evidence="7" id="KW-0540">Nuclease</keyword>
<keyword evidence="8" id="KW-1185">Reference proteome</keyword>
<dbReference type="AlphaFoldDB" id="C6XBK4"/>
<reference evidence="8" key="1">
    <citation type="submission" date="2009-07" db="EMBL/GenBank/DDBJ databases">
        <title>Complete sequence of chromosome of Methylovorus sp. SIP3-4.</title>
        <authorList>
            <person name="Lucas S."/>
            <person name="Copeland A."/>
            <person name="Lapidus A."/>
            <person name="Glavina del Rio T."/>
            <person name="Tice H."/>
            <person name="Bruce D."/>
            <person name="Goodwin L."/>
            <person name="Pitluck S."/>
            <person name="Clum A."/>
            <person name="Larimer F."/>
            <person name="Land M."/>
            <person name="Hauser L."/>
            <person name="Kyrpides N."/>
            <person name="Mikhailova N."/>
            <person name="Kayluzhnaya M."/>
            <person name="Chistoserdova L."/>
        </authorList>
    </citation>
    <scope>NUCLEOTIDE SEQUENCE [LARGE SCALE GENOMIC DNA]</scope>
    <source>
        <strain evidence="8">SIP3-4</strain>
    </source>
</reference>
<evidence type="ECO:0000313" key="7">
    <source>
        <dbReference type="EMBL" id="ACT51974.1"/>
    </source>
</evidence>
<evidence type="ECO:0000256" key="6">
    <source>
        <dbReference type="HAMAP-Rule" id="MF_00194"/>
    </source>
</evidence>
<dbReference type="NCBIfam" id="NF001464">
    <property type="entry name" value="PRK00321.1-5"/>
    <property type="match status" value="1"/>
</dbReference>
<dbReference type="GO" id="GO:0004527">
    <property type="term" value="F:exonuclease activity"/>
    <property type="evidence" value="ECO:0007669"/>
    <property type="project" value="UniProtKB-KW"/>
</dbReference>
<name>C6XBK4_METGS</name>
<evidence type="ECO:0000313" key="8">
    <source>
        <dbReference type="Proteomes" id="UP000002743"/>
    </source>
</evidence>
<dbReference type="Proteomes" id="UP000002743">
    <property type="component" value="Chromosome"/>
</dbReference>
<dbReference type="GO" id="GO:0003690">
    <property type="term" value="F:double-stranded DNA binding"/>
    <property type="evidence" value="ECO:0007669"/>
    <property type="project" value="TreeGrafter"/>
</dbReference>
<dbReference type="GO" id="GO:0043590">
    <property type="term" value="C:bacterial nucleoid"/>
    <property type="evidence" value="ECO:0007669"/>
    <property type="project" value="TreeGrafter"/>
</dbReference>
<dbReference type="EMBL" id="CP001674">
    <property type="protein sequence ID" value="ACT51974.1"/>
    <property type="molecule type" value="Genomic_DNA"/>
</dbReference>
<dbReference type="KEGG" id="mei:Msip34_2737"/>
<evidence type="ECO:0000256" key="4">
    <source>
        <dbReference type="ARBA" id="ARBA00022490"/>
    </source>
</evidence>
<dbReference type="OrthoDB" id="5290530at2"/>
<protein>
    <recommendedName>
        <fullName evidence="3 6">Recombination-associated protein RdgC</fullName>
    </recommendedName>
</protein>
<accession>C6XBK4</accession>
<proteinExistence type="inferred from homology"/>
<comment type="function">
    <text evidence="6">May be involved in recombination.</text>
</comment>
<dbReference type="PANTHER" id="PTHR38103">
    <property type="entry name" value="RECOMBINATION-ASSOCIATED PROTEIN RDGC"/>
    <property type="match status" value="1"/>
</dbReference>
<dbReference type="NCBIfam" id="NF001463">
    <property type="entry name" value="PRK00321.1-4"/>
    <property type="match status" value="1"/>
</dbReference>
<keyword evidence="5 6" id="KW-0233">DNA recombination</keyword>
<comment type="subcellular location">
    <subcellularLocation>
        <location evidence="1 6">Cytoplasm</location>
        <location evidence="1 6">Nucleoid</location>
    </subcellularLocation>
</comment>
<dbReference type="HAMAP" id="MF_00194">
    <property type="entry name" value="RdgC"/>
    <property type="match status" value="1"/>
</dbReference>
<evidence type="ECO:0000256" key="3">
    <source>
        <dbReference type="ARBA" id="ARBA00022296"/>
    </source>
</evidence>
<dbReference type="RefSeq" id="WP_015831186.1">
    <property type="nucleotide sequence ID" value="NC_012969.1"/>
</dbReference>